<name>A0A3B1EAB3_9ZZZZ</name>
<evidence type="ECO:0000259" key="4">
    <source>
        <dbReference type="Pfam" id="PF01420"/>
    </source>
</evidence>
<feature type="domain" description="Type I restriction modification DNA specificity" evidence="4">
    <location>
        <begin position="17"/>
        <end position="184"/>
    </location>
</feature>
<protein>
    <submittedName>
        <fullName evidence="5">Type I restriction-modification system, specificity subunit S</fullName>
        <ecNumber evidence="5">3.1.21.3</ecNumber>
    </submittedName>
</protein>
<dbReference type="CDD" id="cd17246">
    <property type="entry name" value="RMtype1_S_SonII-TRD2-CR2_like"/>
    <property type="match status" value="1"/>
</dbReference>
<dbReference type="EC" id="3.1.21.3" evidence="5"/>
<dbReference type="CDD" id="cd17263">
    <property type="entry name" value="RMtype1_S_AbaB8300I-TRD1-CR1_like"/>
    <property type="match status" value="1"/>
</dbReference>
<dbReference type="PANTHER" id="PTHR30408">
    <property type="entry name" value="TYPE-1 RESTRICTION ENZYME ECOKI SPECIFICITY PROTEIN"/>
    <property type="match status" value="1"/>
</dbReference>
<comment type="similarity">
    <text evidence="1">Belongs to the type-I restriction system S methylase family.</text>
</comment>
<sequence length="417" mass="47070">MTEIKEGYKKTEIGVIPVEWDVVKLNKICKFKQGIQVPLEEQHTTKMSDTIRFLRISDYTQSTDDIRFVSKDYSDYIISSDDVVMVRYGETAGFIGTNLSGVLANNLFSINPNEKIIKKYLYTYLNDEKIYNYLKSLRAAGAMPAVSFKSLNVIKIPLPPLKEQEKIADILSTADERKDAIAVQIEKAKTLKIGLLQKLLSEGINHSEFKDSELGKIPKSWEVVKLDDMTIVITKGTTPTTLGFNYEDSGINFIKVESIGKNGNFIMNKFAYISEEANNSLQRSIIKENDLLLSIAGALGRVAIVNKDIVPANTNQALSIIRLKDEYIKEYVYFYLNSSQIQNHIDKINVQNAQANLSLQNIKNFKIALPPLKEQKQIAEILSTADKKLEVLRAKKDKHETLKIGLLQKLLSGEVRV</sequence>
<dbReference type="GO" id="GO:0009307">
    <property type="term" value="P:DNA restriction-modification system"/>
    <property type="evidence" value="ECO:0007669"/>
    <property type="project" value="UniProtKB-KW"/>
</dbReference>
<feature type="domain" description="Type I restriction modification DNA specificity" evidence="4">
    <location>
        <begin position="218"/>
        <end position="397"/>
    </location>
</feature>
<evidence type="ECO:0000256" key="3">
    <source>
        <dbReference type="ARBA" id="ARBA00023125"/>
    </source>
</evidence>
<proteinExistence type="inferred from homology"/>
<dbReference type="EMBL" id="UOYO01000047">
    <property type="protein sequence ID" value="VAY88145.1"/>
    <property type="molecule type" value="Genomic_DNA"/>
</dbReference>
<dbReference type="InterPro" id="IPR044946">
    <property type="entry name" value="Restrct_endonuc_typeI_TRD_sf"/>
</dbReference>
<dbReference type="InterPro" id="IPR052021">
    <property type="entry name" value="Type-I_RS_S_subunit"/>
</dbReference>
<evidence type="ECO:0000313" key="5">
    <source>
        <dbReference type="EMBL" id="VAY88145.1"/>
    </source>
</evidence>
<dbReference type="Gene3D" id="1.10.287.1120">
    <property type="entry name" value="Bipartite methylase S protein"/>
    <property type="match status" value="1"/>
</dbReference>
<keyword evidence="5" id="KW-0378">Hydrolase</keyword>
<dbReference type="GO" id="GO:0003677">
    <property type="term" value="F:DNA binding"/>
    <property type="evidence" value="ECO:0007669"/>
    <property type="project" value="UniProtKB-KW"/>
</dbReference>
<evidence type="ECO:0000256" key="1">
    <source>
        <dbReference type="ARBA" id="ARBA00010923"/>
    </source>
</evidence>
<dbReference type="Gene3D" id="3.90.220.20">
    <property type="entry name" value="DNA methylase specificity domains"/>
    <property type="match status" value="2"/>
</dbReference>
<organism evidence="5">
    <name type="scientific">hydrothermal vent metagenome</name>
    <dbReference type="NCBI Taxonomy" id="652676"/>
    <lineage>
        <taxon>unclassified sequences</taxon>
        <taxon>metagenomes</taxon>
        <taxon>ecological metagenomes</taxon>
    </lineage>
</organism>
<keyword evidence="3" id="KW-0238">DNA-binding</keyword>
<gene>
    <name evidence="5" type="ORF">MNB_ARC-1_1325</name>
</gene>
<keyword evidence="2" id="KW-0680">Restriction system</keyword>
<evidence type="ECO:0000256" key="2">
    <source>
        <dbReference type="ARBA" id="ARBA00022747"/>
    </source>
</evidence>
<accession>A0A3B1EAB3</accession>
<dbReference type="AlphaFoldDB" id="A0A3B1EAB3"/>
<dbReference type="Pfam" id="PF01420">
    <property type="entry name" value="Methylase_S"/>
    <property type="match status" value="2"/>
</dbReference>
<dbReference type="SUPFAM" id="SSF116734">
    <property type="entry name" value="DNA methylase specificity domain"/>
    <property type="match status" value="2"/>
</dbReference>
<dbReference type="GO" id="GO:0009035">
    <property type="term" value="F:type I site-specific deoxyribonuclease activity"/>
    <property type="evidence" value="ECO:0007669"/>
    <property type="project" value="UniProtKB-EC"/>
</dbReference>
<dbReference type="InterPro" id="IPR000055">
    <property type="entry name" value="Restrct_endonuc_typeI_TRD"/>
</dbReference>
<reference evidence="5" key="1">
    <citation type="submission" date="2018-10" db="EMBL/GenBank/DDBJ databases">
        <authorList>
            <person name="Aoki K."/>
        </authorList>
    </citation>
    <scope>NUCLEOTIDE SEQUENCE</scope>
</reference>
<dbReference type="PANTHER" id="PTHR30408:SF12">
    <property type="entry name" value="TYPE I RESTRICTION ENZYME MJAVIII SPECIFICITY SUBUNIT"/>
    <property type="match status" value="1"/>
</dbReference>